<dbReference type="EMBL" id="MU003697">
    <property type="protein sequence ID" value="KAF2812220.1"/>
    <property type="molecule type" value="Genomic_DNA"/>
</dbReference>
<dbReference type="PROSITE" id="PS51411">
    <property type="entry name" value="PSP1_C"/>
    <property type="match status" value="1"/>
</dbReference>
<evidence type="ECO:0000313" key="4">
    <source>
        <dbReference type="Proteomes" id="UP000504636"/>
    </source>
</evidence>
<sequence length="355" mass="38302">MLKGCCTVLRGYVHAGAVSAVKSVTGDLGRGARQFSIRQAKSYNTCYGARQHKTTLFHRIVFQKPASQALVTALATSLASVINITISAAPASTSASAAAASVRAPDTTKPASVAASLGFPVEPGPTGKLPTAHFSWYKMFSRTAMNNGSLYPGPDGMLATAHQPLATALGQMTAGGTTLPQQYVGGVDMELKPRIMVRVAATHEVQVLREKEGSEAKAKRICQAKVANHGLNMEILDAEYQLEKEGSEKEGSEKEGSEKEGSEAKAKRICHAKVAEYGLNMEILDLEYELDYKKLPFYYYADAYINFNKLVTDLFKVYKTRIWMSAVNPASFASAIGYSNIPLPSANGFRARVET</sequence>
<feature type="domain" description="PSP1 C-terminal" evidence="2">
    <location>
        <begin position="240"/>
        <end position="327"/>
    </location>
</feature>
<dbReference type="InterPro" id="IPR047767">
    <property type="entry name" value="PSP1-like"/>
</dbReference>
<reference evidence="5" key="2">
    <citation type="submission" date="2020-04" db="EMBL/GenBank/DDBJ databases">
        <authorList>
            <consortium name="NCBI Genome Project"/>
        </authorList>
    </citation>
    <scope>NUCLEOTIDE SEQUENCE</scope>
    <source>
        <strain evidence="5">CBS 304.34</strain>
    </source>
</reference>
<dbReference type="Proteomes" id="UP000504636">
    <property type="component" value="Unplaced"/>
</dbReference>
<evidence type="ECO:0000259" key="2">
    <source>
        <dbReference type="PROSITE" id="PS51411"/>
    </source>
</evidence>
<feature type="region of interest" description="Disordered" evidence="1">
    <location>
        <begin position="244"/>
        <end position="263"/>
    </location>
</feature>
<dbReference type="OrthoDB" id="243127at2759"/>
<dbReference type="InterPro" id="IPR007557">
    <property type="entry name" value="PSP1_C"/>
</dbReference>
<name>A0A6A6YTT8_9PEZI</name>
<evidence type="ECO:0000256" key="1">
    <source>
        <dbReference type="SAM" id="MobiDB-lite"/>
    </source>
</evidence>
<gene>
    <name evidence="3 5" type="ORF">BDZ99DRAFT_474428</name>
</gene>
<reference evidence="5" key="3">
    <citation type="submission" date="2025-04" db="UniProtKB">
        <authorList>
            <consortium name="RefSeq"/>
        </authorList>
    </citation>
    <scope>IDENTIFICATION</scope>
    <source>
        <strain evidence="5">CBS 304.34</strain>
    </source>
</reference>
<dbReference type="RefSeq" id="XP_033579184.1">
    <property type="nucleotide sequence ID" value="XM_033721905.1"/>
</dbReference>
<organism evidence="3">
    <name type="scientific">Mytilinidion resinicola</name>
    <dbReference type="NCBI Taxonomy" id="574789"/>
    <lineage>
        <taxon>Eukaryota</taxon>
        <taxon>Fungi</taxon>
        <taxon>Dikarya</taxon>
        <taxon>Ascomycota</taxon>
        <taxon>Pezizomycotina</taxon>
        <taxon>Dothideomycetes</taxon>
        <taxon>Pleosporomycetidae</taxon>
        <taxon>Mytilinidiales</taxon>
        <taxon>Mytilinidiaceae</taxon>
        <taxon>Mytilinidion</taxon>
    </lineage>
</organism>
<evidence type="ECO:0000313" key="5">
    <source>
        <dbReference type="RefSeq" id="XP_033579184.1"/>
    </source>
</evidence>
<reference evidence="3 5" key="1">
    <citation type="journal article" date="2020" name="Stud. Mycol.">
        <title>101 Dothideomycetes genomes: a test case for predicting lifestyles and emergence of pathogens.</title>
        <authorList>
            <person name="Haridas S."/>
            <person name="Albert R."/>
            <person name="Binder M."/>
            <person name="Bloem J."/>
            <person name="Labutti K."/>
            <person name="Salamov A."/>
            <person name="Andreopoulos B."/>
            <person name="Baker S."/>
            <person name="Barry K."/>
            <person name="Bills G."/>
            <person name="Bluhm B."/>
            <person name="Cannon C."/>
            <person name="Castanera R."/>
            <person name="Culley D."/>
            <person name="Daum C."/>
            <person name="Ezra D."/>
            <person name="Gonzalez J."/>
            <person name="Henrissat B."/>
            <person name="Kuo A."/>
            <person name="Liang C."/>
            <person name="Lipzen A."/>
            <person name="Lutzoni F."/>
            <person name="Magnuson J."/>
            <person name="Mondo S."/>
            <person name="Nolan M."/>
            <person name="Ohm R."/>
            <person name="Pangilinan J."/>
            <person name="Park H.-J."/>
            <person name="Ramirez L."/>
            <person name="Alfaro M."/>
            <person name="Sun H."/>
            <person name="Tritt A."/>
            <person name="Yoshinaga Y."/>
            <person name="Zwiers L.-H."/>
            <person name="Turgeon B."/>
            <person name="Goodwin S."/>
            <person name="Spatafora J."/>
            <person name="Crous P."/>
            <person name="Grigoriev I."/>
        </authorList>
    </citation>
    <scope>NUCLEOTIDE SEQUENCE</scope>
    <source>
        <strain evidence="3 5">CBS 304.34</strain>
    </source>
</reference>
<dbReference type="PANTHER" id="PTHR43830">
    <property type="entry name" value="PROTEIN PSP1"/>
    <property type="match status" value="1"/>
</dbReference>
<dbReference type="GO" id="GO:0005737">
    <property type="term" value="C:cytoplasm"/>
    <property type="evidence" value="ECO:0007669"/>
    <property type="project" value="TreeGrafter"/>
</dbReference>
<dbReference type="GeneID" id="54462798"/>
<keyword evidence="4" id="KW-1185">Reference proteome</keyword>
<proteinExistence type="predicted"/>
<dbReference type="PANTHER" id="PTHR43830:SF3">
    <property type="entry name" value="PROTEIN PSP1"/>
    <property type="match status" value="1"/>
</dbReference>
<dbReference type="Pfam" id="PF04468">
    <property type="entry name" value="PSP1"/>
    <property type="match status" value="2"/>
</dbReference>
<evidence type="ECO:0000313" key="3">
    <source>
        <dbReference type="EMBL" id="KAF2812220.1"/>
    </source>
</evidence>
<dbReference type="AlphaFoldDB" id="A0A6A6YTT8"/>
<protein>
    <recommendedName>
        <fullName evidence="2">PSP1 C-terminal domain-containing protein</fullName>
    </recommendedName>
</protein>
<accession>A0A6A6YTT8</accession>